<evidence type="ECO:0000313" key="2">
    <source>
        <dbReference type="EMBL" id="KAJ8405070.1"/>
    </source>
</evidence>
<comment type="caution">
    <text evidence="2">The sequence shown here is derived from an EMBL/GenBank/DDBJ whole genome shotgun (WGS) entry which is preliminary data.</text>
</comment>
<feature type="region of interest" description="Disordered" evidence="1">
    <location>
        <begin position="118"/>
        <end position="140"/>
    </location>
</feature>
<sequence length="140" mass="15245">MAYRFMPLSLSEPPRKAPHLNVIGSADPRTHVGQTAPAHRPSPRRLSEGPPRALSSRPETRQAETLPSASQPKQLEQLPFLQEVCKHADTRSGVEVGEAEVTSKARLFTFRRNYSSVCSEAPAPRPDAPGATVSGQTRPL</sequence>
<evidence type="ECO:0000256" key="1">
    <source>
        <dbReference type="SAM" id="MobiDB-lite"/>
    </source>
</evidence>
<dbReference type="EMBL" id="JAINUG010000050">
    <property type="protein sequence ID" value="KAJ8405070.1"/>
    <property type="molecule type" value="Genomic_DNA"/>
</dbReference>
<feature type="compositionally biased region" description="Polar residues" evidence="1">
    <location>
        <begin position="63"/>
        <end position="74"/>
    </location>
</feature>
<gene>
    <name evidence="2" type="ORF">AAFF_G00329910</name>
</gene>
<name>A0AAD7SMA7_9TELE</name>
<organism evidence="2 3">
    <name type="scientific">Aldrovandia affinis</name>
    <dbReference type="NCBI Taxonomy" id="143900"/>
    <lineage>
        <taxon>Eukaryota</taxon>
        <taxon>Metazoa</taxon>
        <taxon>Chordata</taxon>
        <taxon>Craniata</taxon>
        <taxon>Vertebrata</taxon>
        <taxon>Euteleostomi</taxon>
        <taxon>Actinopterygii</taxon>
        <taxon>Neopterygii</taxon>
        <taxon>Teleostei</taxon>
        <taxon>Notacanthiformes</taxon>
        <taxon>Halosauridae</taxon>
        <taxon>Aldrovandia</taxon>
    </lineage>
</organism>
<dbReference type="AlphaFoldDB" id="A0AAD7SMA7"/>
<accession>A0AAD7SMA7</accession>
<evidence type="ECO:0000313" key="3">
    <source>
        <dbReference type="Proteomes" id="UP001221898"/>
    </source>
</evidence>
<dbReference type="Proteomes" id="UP001221898">
    <property type="component" value="Unassembled WGS sequence"/>
</dbReference>
<keyword evidence="3" id="KW-1185">Reference proteome</keyword>
<feature type="region of interest" description="Disordered" evidence="1">
    <location>
        <begin position="1"/>
        <end position="75"/>
    </location>
</feature>
<proteinExistence type="predicted"/>
<reference evidence="2" key="1">
    <citation type="journal article" date="2023" name="Science">
        <title>Genome structures resolve the early diversification of teleost fishes.</title>
        <authorList>
            <person name="Parey E."/>
            <person name="Louis A."/>
            <person name="Montfort J."/>
            <person name="Bouchez O."/>
            <person name="Roques C."/>
            <person name="Iampietro C."/>
            <person name="Lluch J."/>
            <person name="Castinel A."/>
            <person name="Donnadieu C."/>
            <person name="Desvignes T."/>
            <person name="Floi Bucao C."/>
            <person name="Jouanno E."/>
            <person name="Wen M."/>
            <person name="Mejri S."/>
            <person name="Dirks R."/>
            <person name="Jansen H."/>
            <person name="Henkel C."/>
            <person name="Chen W.J."/>
            <person name="Zahm M."/>
            <person name="Cabau C."/>
            <person name="Klopp C."/>
            <person name="Thompson A.W."/>
            <person name="Robinson-Rechavi M."/>
            <person name="Braasch I."/>
            <person name="Lecointre G."/>
            <person name="Bobe J."/>
            <person name="Postlethwait J.H."/>
            <person name="Berthelot C."/>
            <person name="Roest Crollius H."/>
            <person name="Guiguen Y."/>
        </authorList>
    </citation>
    <scope>NUCLEOTIDE SEQUENCE</scope>
    <source>
        <strain evidence="2">NC1722</strain>
    </source>
</reference>
<protein>
    <submittedName>
        <fullName evidence="2">Uncharacterized protein</fullName>
    </submittedName>
</protein>